<proteinExistence type="predicted"/>
<evidence type="ECO:0000313" key="2">
    <source>
        <dbReference type="Proteomes" id="UP000509638"/>
    </source>
</evidence>
<sequence length="49" mass="5450">MSKKPMTSRNVRVSDSLWAAAKAAAEANQENISDVIRRALSNYAQTNKR</sequence>
<dbReference type="AlphaFoldDB" id="A0A7D5IP68"/>
<dbReference type="Proteomes" id="UP000509638">
    <property type="component" value="Chromosome"/>
</dbReference>
<accession>A0A7D5IP68</accession>
<dbReference type="SUPFAM" id="SSF47598">
    <property type="entry name" value="Ribbon-helix-helix"/>
    <property type="match status" value="1"/>
</dbReference>
<protein>
    <recommendedName>
        <fullName evidence="3">Ribbon-helix-helix protein CopG domain-containing protein</fullName>
    </recommendedName>
</protein>
<reference evidence="1 2" key="1">
    <citation type="submission" date="2020-06" db="EMBL/GenBank/DDBJ databases">
        <authorList>
            <person name="Jo H."/>
        </authorList>
    </citation>
    <scope>NUCLEOTIDE SEQUENCE [LARGE SCALE GENOMIC DNA]</scope>
    <source>
        <strain evidence="1 2">I46</strain>
    </source>
</reference>
<dbReference type="EMBL" id="CP058316">
    <property type="protein sequence ID" value="QLD11379.1"/>
    <property type="molecule type" value="Genomic_DNA"/>
</dbReference>
<dbReference type="GO" id="GO:0006355">
    <property type="term" value="P:regulation of DNA-templated transcription"/>
    <property type="evidence" value="ECO:0007669"/>
    <property type="project" value="InterPro"/>
</dbReference>
<name>A0A7D5IP68_9MICO</name>
<organism evidence="1 2">
    <name type="scientific">Microbacterium oleivorans</name>
    <dbReference type="NCBI Taxonomy" id="273677"/>
    <lineage>
        <taxon>Bacteria</taxon>
        <taxon>Bacillati</taxon>
        <taxon>Actinomycetota</taxon>
        <taxon>Actinomycetes</taxon>
        <taxon>Micrococcales</taxon>
        <taxon>Microbacteriaceae</taxon>
        <taxon>Microbacterium</taxon>
    </lineage>
</organism>
<dbReference type="InterPro" id="IPR010985">
    <property type="entry name" value="Ribbon_hlx_hlx"/>
</dbReference>
<dbReference type="RefSeq" id="WP_178011279.1">
    <property type="nucleotide sequence ID" value="NZ_CP058316.1"/>
</dbReference>
<evidence type="ECO:0008006" key="3">
    <source>
        <dbReference type="Google" id="ProtNLM"/>
    </source>
</evidence>
<evidence type="ECO:0000313" key="1">
    <source>
        <dbReference type="EMBL" id="QLD11379.1"/>
    </source>
</evidence>
<gene>
    <name evidence="1" type="ORF">HW566_06075</name>
</gene>